<dbReference type="GO" id="GO:0005868">
    <property type="term" value="C:cytoplasmic dynein complex"/>
    <property type="evidence" value="ECO:0000318"/>
    <property type="project" value="GO_Central"/>
</dbReference>
<evidence type="ECO:0000256" key="1">
    <source>
        <dbReference type="ARBA" id="ARBA00004316"/>
    </source>
</evidence>
<dbReference type="OrthoDB" id="10288237at2759"/>
<proteinExistence type="inferred from homology"/>
<dbReference type="OMA" id="ISVVWIS"/>
<dbReference type="GeneID" id="4619483"/>
<evidence type="ECO:0000313" key="5">
    <source>
        <dbReference type="EMBL" id="AAS51182.2"/>
    </source>
</evidence>
<reference evidence="5 6" key="1">
    <citation type="journal article" date="2004" name="Science">
        <title>The Ashbya gossypii genome as a tool for mapping the ancient Saccharomyces cerevisiae genome.</title>
        <authorList>
            <person name="Dietrich F.S."/>
            <person name="Voegeli S."/>
            <person name="Brachat S."/>
            <person name="Lerch A."/>
            <person name="Gates K."/>
            <person name="Steiner S."/>
            <person name="Mohr C."/>
            <person name="Pohlmann R."/>
            <person name="Luedi P."/>
            <person name="Choi S."/>
            <person name="Wing R.A."/>
            <person name="Flavier A."/>
            <person name="Gaffney T.D."/>
            <person name="Philippsen P."/>
        </authorList>
    </citation>
    <scope>NUCLEOTIDE SEQUENCE [LARGE SCALE GENOMIC DNA]</scope>
    <source>
        <strain evidence="6">ATCC 10895 / CBS 109.51 / FGSC 9923 / NRRL Y-1056</strain>
    </source>
</reference>
<dbReference type="EMBL" id="AE016816">
    <property type="protein sequence ID" value="AAS51182.2"/>
    <property type="molecule type" value="Genomic_DNA"/>
</dbReference>
<dbReference type="InParanoid" id="Q75CG5"/>
<dbReference type="InterPro" id="IPR038586">
    <property type="entry name" value="Tctex-1-like_sf"/>
</dbReference>
<dbReference type="GO" id="GO:0042995">
    <property type="term" value="C:cell projection"/>
    <property type="evidence" value="ECO:0007669"/>
    <property type="project" value="UniProtKB-SubCell"/>
</dbReference>
<reference evidence="6" key="2">
    <citation type="journal article" date="2013" name="G3 (Bethesda)">
        <title>Genomes of Ashbya fungi isolated from insects reveal four mating-type loci, numerous translocations, lack of transposons, and distinct gene duplications.</title>
        <authorList>
            <person name="Dietrich F.S."/>
            <person name="Voegeli S."/>
            <person name="Kuo S."/>
            <person name="Philippsen P."/>
        </authorList>
    </citation>
    <scope>GENOME REANNOTATION</scope>
    <source>
        <strain evidence="6">ATCC 10895 / CBS 109.51 / FGSC 9923 / NRRL Y-1056</strain>
    </source>
</reference>
<keyword evidence="6" id="KW-1185">Reference proteome</keyword>
<dbReference type="HOGENOM" id="CLU_137494_0_0_1"/>
<dbReference type="CDD" id="cd21457">
    <property type="entry name" value="DLC-like_TDA2"/>
    <property type="match status" value="1"/>
</dbReference>
<evidence type="ECO:0000313" key="6">
    <source>
        <dbReference type="Proteomes" id="UP000000591"/>
    </source>
</evidence>
<accession>Q75CG5</accession>
<evidence type="ECO:0000256" key="4">
    <source>
        <dbReference type="ARBA" id="ARBA00023273"/>
    </source>
</evidence>
<dbReference type="STRING" id="284811.Q75CG5"/>
<name>Q75CG5_EREGS</name>
<gene>
    <name evidence="5" type="ORF">AGOS_ACL046C</name>
</gene>
<comment type="subcellular location">
    <subcellularLocation>
        <location evidence="1">Cell projection</location>
    </subcellularLocation>
</comment>
<dbReference type="RefSeq" id="NP_983358.2">
    <property type="nucleotide sequence ID" value="NM_208711.2"/>
</dbReference>
<protein>
    <recommendedName>
        <fullName evidence="3">Topoisomerase I damage affected protein 2</fullName>
    </recommendedName>
</protein>
<dbReference type="Gene3D" id="3.30.1140.40">
    <property type="entry name" value="Tctex-1"/>
    <property type="match status" value="1"/>
</dbReference>
<sequence length="113" mass="11858">MAHVDGEYSVQRGAFGAEAPLTEERLVSLVEQAFEGNGQLGECVEDAVTRLAAASSQHKFVVTATEIRGAGAAGQTLQSHAGAAWDGKRDGAHSVRVQRAGSEVLVTVVWLAR</sequence>
<dbReference type="GO" id="GO:0005737">
    <property type="term" value="C:cytoplasm"/>
    <property type="evidence" value="ECO:0000318"/>
    <property type="project" value="GO_Central"/>
</dbReference>
<dbReference type="GO" id="GO:0045505">
    <property type="term" value="F:dynein intermediate chain binding"/>
    <property type="evidence" value="ECO:0000318"/>
    <property type="project" value="GO_Central"/>
</dbReference>
<dbReference type="Proteomes" id="UP000000591">
    <property type="component" value="Chromosome III"/>
</dbReference>
<organism evidence="5 6">
    <name type="scientific">Eremothecium gossypii (strain ATCC 10895 / CBS 109.51 / FGSC 9923 / NRRL Y-1056)</name>
    <name type="common">Yeast</name>
    <name type="synonym">Ashbya gossypii</name>
    <dbReference type="NCBI Taxonomy" id="284811"/>
    <lineage>
        <taxon>Eukaryota</taxon>
        <taxon>Fungi</taxon>
        <taxon>Dikarya</taxon>
        <taxon>Ascomycota</taxon>
        <taxon>Saccharomycotina</taxon>
        <taxon>Saccharomycetes</taxon>
        <taxon>Saccharomycetales</taxon>
        <taxon>Saccharomycetaceae</taxon>
        <taxon>Eremothecium</taxon>
    </lineage>
</organism>
<evidence type="ECO:0000256" key="3">
    <source>
        <dbReference type="ARBA" id="ARBA00019193"/>
    </source>
</evidence>
<comment type="similarity">
    <text evidence="2">Belongs to the TDA2 family.</text>
</comment>
<dbReference type="eggNOG" id="ENOG502SFEV">
    <property type="taxonomic scope" value="Eukaryota"/>
</dbReference>
<evidence type="ECO:0000256" key="2">
    <source>
        <dbReference type="ARBA" id="ARBA00010778"/>
    </source>
</evidence>
<dbReference type="KEGG" id="ago:AGOS_ACL046C"/>
<dbReference type="AlphaFoldDB" id="Q75CG5"/>
<dbReference type="GO" id="GO:0007018">
    <property type="term" value="P:microtubule-based movement"/>
    <property type="evidence" value="ECO:0000318"/>
    <property type="project" value="GO_Central"/>
</dbReference>
<keyword evidence="4" id="KW-0966">Cell projection</keyword>